<evidence type="ECO:0000256" key="3">
    <source>
        <dbReference type="SAM" id="SignalP"/>
    </source>
</evidence>
<keyword evidence="4" id="KW-1185">Reference proteome</keyword>
<keyword evidence="1" id="KW-0175">Coiled coil</keyword>
<evidence type="ECO:0000256" key="1">
    <source>
        <dbReference type="SAM" id="Coils"/>
    </source>
</evidence>
<evidence type="ECO:0000256" key="2">
    <source>
        <dbReference type="SAM" id="MobiDB-lite"/>
    </source>
</evidence>
<accession>A0A6J1LHL5</accession>
<dbReference type="RefSeq" id="XP_023162815.2">
    <property type="nucleotide sequence ID" value="XM_023307047.2"/>
</dbReference>
<organism evidence="4 5">
    <name type="scientific">Drosophila hydei</name>
    <name type="common">Fruit fly</name>
    <dbReference type="NCBI Taxonomy" id="7224"/>
    <lineage>
        <taxon>Eukaryota</taxon>
        <taxon>Metazoa</taxon>
        <taxon>Ecdysozoa</taxon>
        <taxon>Arthropoda</taxon>
        <taxon>Hexapoda</taxon>
        <taxon>Insecta</taxon>
        <taxon>Pterygota</taxon>
        <taxon>Neoptera</taxon>
        <taxon>Endopterygota</taxon>
        <taxon>Diptera</taxon>
        <taxon>Brachycera</taxon>
        <taxon>Muscomorpha</taxon>
        <taxon>Ephydroidea</taxon>
        <taxon>Drosophilidae</taxon>
        <taxon>Drosophila</taxon>
    </lineage>
</organism>
<feature type="region of interest" description="Disordered" evidence="2">
    <location>
        <begin position="216"/>
        <end position="272"/>
    </location>
</feature>
<sequence length="620" mass="70385">MRLLLLSFLALGAHAHTIGYRNNLLAYAPARGEFPVHSELAQGYARYLDSTGAERLIAFTYPEPLYGIRTTVQSENSLLRSSSSNKVEMQQQQQHLALFRAWCEQRYNALRMELERMRAEGKQPTANILSQYEPLEQMIKMNAFEAVPGLTPELQRVRDEQLRIWNEARLKVINAEAALPQQPQLKQTFFAAQPQPQPQAVPNAKIEQPLLKQNIFTAQPQNNVPLESPKPVQETEEVKRAREEHLRRYNEALQQQPQSQAQPQPQATQQQIQEQLVKTIPIQPAEQQQAPQSVEDTPEVQRAREEHLKLYNEAILRQAAETQAQPQAQPQQQSYAPLPTIAPQAGLKSYNPSNTGAYVPAQTPKAQALQIDTLNQAKLKAEDKVADISDKIRYEEREQAAQLELQKERREEIRLLELERQREEKRLLEERRMLEAERIALEQQELERMNTERLEESQRQQAEQQELLQLQLKAAAAEGSYNLLAKPQAAQPITAAQPAQPQTIAQQQQVQNGFFLRIQSGQPSQISSPNQPSSEAYILAEHNPFLVRYAQQPQAQQLVQTISSAPAALVKTAGSAAFKSSTGLSEWEQATRDHFKAHEIALEQLRLANLKDANQIPCTH</sequence>
<feature type="chain" id="PRO_5026945742" evidence="3">
    <location>
        <begin position="16"/>
        <end position="620"/>
    </location>
</feature>
<feature type="signal peptide" evidence="3">
    <location>
        <begin position="1"/>
        <end position="15"/>
    </location>
</feature>
<feature type="compositionally biased region" description="Low complexity" evidence="2">
    <location>
        <begin position="252"/>
        <end position="272"/>
    </location>
</feature>
<dbReference type="AlphaFoldDB" id="A0A6J1LHL5"/>
<evidence type="ECO:0000313" key="5">
    <source>
        <dbReference type="RefSeq" id="XP_023162815.2"/>
    </source>
</evidence>
<reference evidence="5" key="1">
    <citation type="submission" date="2025-08" db="UniProtKB">
        <authorList>
            <consortium name="RefSeq"/>
        </authorList>
    </citation>
    <scope>IDENTIFICATION</scope>
    <source>
        <strain evidence="5">15085-1641.00</strain>
        <tissue evidence="5">Whole body</tissue>
    </source>
</reference>
<feature type="compositionally biased region" description="Polar residues" evidence="2">
    <location>
        <begin position="216"/>
        <end position="225"/>
    </location>
</feature>
<gene>
    <name evidence="5" type="primary">LOC111593956</name>
</gene>
<name>A0A6J1LHL5_DROHY</name>
<evidence type="ECO:0000313" key="4">
    <source>
        <dbReference type="Proteomes" id="UP000504633"/>
    </source>
</evidence>
<dbReference type="GeneID" id="111593956"/>
<feature type="compositionally biased region" description="Basic and acidic residues" evidence="2">
    <location>
        <begin position="236"/>
        <end position="250"/>
    </location>
</feature>
<dbReference type="OrthoDB" id="8052761at2759"/>
<feature type="coiled-coil region" evidence="1">
    <location>
        <begin position="371"/>
        <end position="461"/>
    </location>
</feature>
<dbReference type="Proteomes" id="UP000504633">
    <property type="component" value="Unplaced"/>
</dbReference>
<protein>
    <submittedName>
        <fullName evidence="5">Chromatin modification-related protein eaf-1</fullName>
    </submittedName>
</protein>
<dbReference type="OMA" id="WCEQRYN"/>
<keyword evidence="3" id="KW-0732">Signal</keyword>
<proteinExistence type="predicted"/>
<dbReference type="KEGG" id="dhe:111593956"/>